<dbReference type="InterPro" id="IPR050541">
    <property type="entry name" value="LRR_TM_domain-containing"/>
</dbReference>
<organism evidence="6 7">
    <name type="scientific">Artemia franciscana</name>
    <name type="common">Brine shrimp</name>
    <name type="synonym">Artemia sanfranciscana</name>
    <dbReference type="NCBI Taxonomy" id="6661"/>
    <lineage>
        <taxon>Eukaryota</taxon>
        <taxon>Metazoa</taxon>
        <taxon>Ecdysozoa</taxon>
        <taxon>Arthropoda</taxon>
        <taxon>Crustacea</taxon>
        <taxon>Branchiopoda</taxon>
        <taxon>Anostraca</taxon>
        <taxon>Artemiidae</taxon>
        <taxon>Artemia</taxon>
    </lineage>
</organism>
<dbReference type="InterPro" id="IPR003591">
    <property type="entry name" value="Leu-rich_rpt_typical-subtyp"/>
</dbReference>
<sequence length="511" mass="57540">MVYTVEAFPAKSDKSLYDNNIQTLSNGTFDTLESIQTLHLARNPFQCDCALTWLSDYLHKNPVETSGVRCHTPRKMQKKRISVLRELRPKCTGEEYRYSSCLEDLPCPKSCTCEGTTVDCSSRGFKEFPRDVPPYTTELLLPGNEITRIRANGYFKSLPSLTKLDLRRNMINVIEPMAFDGAVALLEINLLGNPFHCSCHLSWFGDWLRKKEKEVSTGTPRCHSPTPLNGMPIQEVPSYDFRCSSDSDEGCVGENYCPPKCICSGTIVRCSKAKFKEVPKNIPAETTELYLDSNEIQSIQPKRLSHLKFLTRLDLSHNQIAVLSNNTFSDLGMLLSLVISYNKLQCVHRDAFSGLKLLKVLSLHGNDISLLPEGAFKELRNLTHLALGSNPFYCDCNLKWLAEWVKRDYVEPGIAKCAEPPTLKDKLLLSTPAEHFQCRKEIPNEIMAKCDACYNFPCRNGASCESVPERDFKCKCAPGYHGRQCEHAIDACFGNPCRNGATCKVLEEGRF</sequence>
<dbReference type="InterPro" id="IPR032675">
    <property type="entry name" value="LRR_dom_sf"/>
</dbReference>
<keyword evidence="4" id="KW-1015">Disulfide bond</keyword>
<dbReference type="Gene3D" id="3.80.10.10">
    <property type="entry name" value="Ribonuclease Inhibitor"/>
    <property type="match status" value="4"/>
</dbReference>
<dbReference type="PANTHER" id="PTHR24369:SF210">
    <property type="entry name" value="CHAOPTIN-RELATED"/>
    <property type="match status" value="1"/>
</dbReference>
<keyword evidence="1" id="KW-0433">Leucine-rich repeat</keyword>
<keyword evidence="7" id="KW-1185">Reference proteome</keyword>
<comment type="caution">
    <text evidence="6">The sequence shown here is derived from an EMBL/GenBank/DDBJ whole genome shotgun (WGS) entry which is preliminary data.</text>
</comment>
<dbReference type="PROSITE" id="PS00022">
    <property type="entry name" value="EGF_1"/>
    <property type="match status" value="1"/>
</dbReference>
<dbReference type="Proteomes" id="UP001187531">
    <property type="component" value="Unassembled WGS sequence"/>
</dbReference>
<gene>
    <name evidence="6" type="ORF">QYM36_013277</name>
</gene>
<feature type="non-terminal residue" evidence="6">
    <location>
        <position position="1"/>
    </location>
</feature>
<dbReference type="Pfam" id="PF01463">
    <property type="entry name" value="LRRCT"/>
    <property type="match status" value="2"/>
</dbReference>
<comment type="caution">
    <text evidence="4">Lacks conserved residue(s) required for the propagation of feature annotation.</text>
</comment>
<dbReference type="Pfam" id="PF00560">
    <property type="entry name" value="LRR_1"/>
    <property type="match status" value="1"/>
</dbReference>
<keyword evidence="2" id="KW-0732">Signal</keyword>
<evidence type="ECO:0000256" key="3">
    <source>
        <dbReference type="ARBA" id="ARBA00022737"/>
    </source>
</evidence>
<accession>A0AA88HKZ1</accession>
<dbReference type="SMART" id="SM00369">
    <property type="entry name" value="LRR_TYP"/>
    <property type="match status" value="4"/>
</dbReference>
<keyword evidence="3" id="KW-0677">Repeat</keyword>
<dbReference type="SUPFAM" id="SSF52058">
    <property type="entry name" value="L domain-like"/>
    <property type="match status" value="3"/>
</dbReference>
<dbReference type="AlphaFoldDB" id="A0AA88HKZ1"/>
<dbReference type="InterPro" id="IPR000372">
    <property type="entry name" value="LRRNT"/>
</dbReference>
<dbReference type="FunFam" id="3.80.10.10:FF:000004">
    <property type="entry name" value="Slit guidance ligand 2"/>
    <property type="match status" value="1"/>
</dbReference>
<dbReference type="SUPFAM" id="SSF57196">
    <property type="entry name" value="EGF/Laminin"/>
    <property type="match status" value="1"/>
</dbReference>
<dbReference type="Pfam" id="PF00008">
    <property type="entry name" value="EGF"/>
    <property type="match status" value="1"/>
</dbReference>
<dbReference type="InterPro" id="IPR001611">
    <property type="entry name" value="Leu-rich_rpt"/>
</dbReference>
<protein>
    <recommendedName>
        <fullName evidence="5">EGF-like domain-containing protein</fullName>
    </recommendedName>
</protein>
<dbReference type="FunFam" id="2.10.25.10:FF:000587">
    <property type="entry name" value="Slit 2"/>
    <property type="match status" value="1"/>
</dbReference>
<evidence type="ECO:0000256" key="2">
    <source>
        <dbReference type="ARBA" id="ARBA00022729"/>
    </source>
</evidence>
<reference evidence="6" key="1">
    <citation type="submission" date="2023-07" db="EMBL/GenBank/DDBJ databases">
        <title>Chromosome-level genome assembly of Artemia franciscana.</title>
        <authorList>
            <person name="Jo E."/>
        </authorList>
    </citation>
    <scope>NUCLEOTIDE SEQUENCE</scope>
    <source>
        <tissue evidence="6">Whole body</tissue>
    </source>
</reference>
<dbReference type="SMART" id="SM00082">
    <property type="entry name" value="LRRCT"/>
    <property type="match status" value="3"/>
</dbReference>
<dbReference type="InterPro" id="IPR000742">
    <property type="entry name" value="EGF"/>
</dbReference>
<keyword evidence="4" id="KW-0245">EGF-like domain</keyword>
<dbReference type="SMART" id="SM00013">
    <property type="entry name" value="LRRNT"/>
    <property type="match status" value="2"/>
</dbReference>
<evidence type="ECO:0000313" key="7">
    <source>
        <dbReference type="Proteomes" id="UP001187531"/>
    </source>
</evidence>
<evidence type="ECO:0000313" key="6">
    <source>
        <dbReference type="EMBL" id="KAK2709551.1"/>
    </source>
</evidence>
<dbReference type="PROSITE" id="PS01186">
    <property type="entry name" value="EGF_2"/>
    <property type="match status" value="1"/>
</dbReference>
<dbReference type="Pfam" id="PF01462">
    <property type="entry name" value="LRRNT"/>
    <property type="match status" value="2"/>
</dbReference>
<feature type="disulfide bond" evidence="4">
    <location>
        <begin position="476"/>
        <end position="485"/>
    </location>
</feature>
<evidence type="ECO:0000256" key="1">
    <source>
        <dbReference type="ARBA" id="ARBA00022614"/>
    </source>
</evidence>
<name>A0AA88HKZ1_ARTSF</name>
<dbReference type="SMART" id="SM00181">
    <property type="entry name" value="EGF"/>
    <property type="match status" value="1"/>
</dbReference>
<evidence type="ECO:0000259" key="5">
    <source>
        <dbReference type="PROSITE" id="PS50026"/>
    </source>
</evidence>
<dbReference type="Pfam" id="PF13855">
    <property type="entry name" value="LRR_8"/>
    <property type="match status" value="2"/>
</dbReference>
<dbReference type="CDD" id="cd00054">
    <property type="entry name" value="EGF_CA"/>
    <property type="match status" value="1"/>
</dbReference>
<dbReference type="PROSITE" id="PS51450">
    <property type="entry name" value="LRR"/>
    <property type="match status" value="1"/>
</dbReference>
<feature type="domain" description="EGF-like" evidence="5">
    <location>
        <begin position="488"/>
        <end position="511"/>
    </location>
</feature>
<dbReference type="PANTHER" id="PTHR24369">
    <property type="entry name" value="ANTIGEN BSP, PUTATIVE-RELATED"/>
    <property type="match status" value="1"/>
</dbReference>
<dbReference type="InterPro" id="IPR000483">
    <property type="entry name" value="Cys-rich_flank_reg_C"/>
</dbReference>
<dbReference type="Gene3D" id="2.10.25.10">
    <property type="entry name" value="Laminin"/>
    <property type="match status" value="1"/>
</dbReference>
<feature type="domain" description="EGF-like" evidence="5">
    <location>
        <begin position="451"/>
        <end position="486"/>
    </location>
</feature>
<dbReference type="GO" id="GO:0005886">
    <property type="term" value="C:plasma membrane"/>
    <property type="evidence" value="ECO:0007669"/>
    <property type="project" value="TreeGrafter"/>
</dbReference>
<dbReference type="EMBL" id="JAVRJZ010000017">
    <property type="protein sequence ID" value="KAK2709551.1"/>
    <property type="molecule type" value="Genomic_DNA"/>
</dbReference>
<evidence type="ECO:0000256" key="4">
    <source>
        <dbReference type="PROSITE-ProRule" id="PRU00076"/>
    </source>
</evidence>
<dbReference type="PROSITE" id="PS50026">
    <property type="entry name" value="EGF_3"/>
    <property type="match status" value="2"/>
</dbReference>
<proteinExistence type="predicted"/>